<accession>A0AAW1QVY1</accession>
<dbReference type="Gene3D" id="3.80.10.10">
    <property type="entry name" value="Ribonuclease Inhibitor"/>
    <property type="match status" value="2"/>
</dbReference>
<proteinExistence type="predicted"/>
<dbReference type="Pfam" id="PF13855">
    <property type="entry name" value="LRR_8"/>
    <property type="match status" value="1"/>
</dbReference>
<keyword evidence="6" id="KW-1185">Reference proteome</keyword>
<reference evidence="5 6" key="1">
    <citation type="journal article" date="2024" name="Nat. Commun.">
        <title>Phylogenomics reveals the evolutionary origins of lichenization in chlorophyte algae.</title>
        <authorList>
            <person name="Puginier C."/>
            <person name="Libourel C."/>
            <person name="Otte J."/>
            <person name="Skaloud P."/>
            <person name="Haon M."/>
            <person name="Grisel S."/>
            <person name="Petersen M."/>
            <person name="Berrin J.G."/>
            <person name="Delaux P.M."/>
            <person name="Dal Grande F."/>
            <person name="Keller J."/>
        </authorList>
    </citation>
    <scope>NUCLEOTIDE SEQUENCE [LARGE SCALE GENOMIC DNA]</scope>
    <source>
        <strain evidence="5 6">SAG 245.80</strain>
    </source>
</reference>
<dbReference type="SUPFAM" id="SSF54236">
    <property type="entry name" value="Ubiquitin-like"/>
    <property type="match status" value="1"/>
</dbReference>
<name>A0AAW1QVY1_9CHLO</name>
<dbReference type="PROSITE" id="PS50053">
    <property type="entry name" value="UBIQUITIN_2"/>
    <property type="match status" value="1"/>
</dbReference>
<dbReference type="PANTHER" id="PTHR48051">
    <property type="match status" value="1"/>
</dbReference>
<dbReference type="GO" id="GO:0005930">
    <property type="term" value="C:axoneme"/>
    <property type="evidence" value="ECO:0007669"/>
    <property type="project" value="UniProtKB-SubCell"/>
</dbReference>
<evidence type="ECO:0000256" key="3">
    <source>
        <dbReference type="ARBA" id="ARBA00022737"/>
    </source>
</evidence>
<dbReference type="Gene3D" id="3.10.20.90">
    <property type="entry name" value="Phosphatidylinositol 3-kinase Catalytic Subunit, Chain A, domain 1"/>
    <property type="match status" value="1"/>
</dbReference>
<dbReference type="InterPro" id="IPR032675">
    <property type="entry name" value="LRR_dom_sf"/>
</dbReference>
<keyword evidence="3" id="KW-0677">Repeat</keyword>
<dbReference type="Proteomes" id="UP001445335">
    <property type="component" value="Unassembled WGS sequence"/>
</dbReference>
<evidence type="ECO:0000256" key="2">
    <source>
        <dbReference type="ARBA" id="ARBA00022614"/>
    </source>
</evidence>
<dbReference type="Pfam" id="PF00240">
    <property type="entry name" value="ubiquitin"/>
    <property type="match status" value="1"/>
</dbReference>
<dbReference type="SMART" id="SM00364">
    <property type="entry name" value="LRR_BAC"/>
    <property type="match status" value="5"/>
</dbReference>
<keyword evidence="2" id="KW-0433">Leucine-rich repeat</keyword>
<protein>
    <recommendedName>
        <fullName evidence="4">Ubiquitin-like domain-containing protein</fullName>
    </recommendedName>
</protein>
<evidence type="ECO:0000313" key="5">
    <source>
        <dbReference type="EMBL" id="KAK9825664.1"/>
    </source>
</evidence>
<dbReference type="InterPro" id="IPR001611">
    <property type="entry name" value="Leu-rich_rpt"/>
</dbReference>
<dbReference type="SMART" id="SM00369">
    <property type="entry name" value="LRR_TYP"/>
    <property type="match status" value="5"/>
</dbReference>
<organism evidence="5 6">
    <name type="scientific">Elliptochloris bilobata</name>
    <dbReference type="NCBI Taxonomy" id="381761"/>
    <lineage>
        <taxon>Eukaryota</taxon>
        <taxon>Viridiplantae</taxon>
        <taxon>Chlorophyta</taxon>
        <taxon>core chlorophytes</taxon>
        <taxon>Trebouxiophyceae</taxon>
        <taxon>Trebouxiophyceae incertae sedis</taxon>
        <taxon>Elliptochloris clade</taxon>
        <taxon>Elliptochloris</taxon>
    </lineage>
</organism>
<comment type="subcellular location">
    <subcellularLocation>
        <location evidence="1">Cytoplasm</location>
        <location evidence="1">Cytoskeleton</location>
        <location evidence="1">Cilium axoneme</location>
    </subcellularLocation>
</comment>
<feature type="domain" description="Ubiquitin-like" evidence="4">
    <location>
        <begin position="1"/>
        <end position="76"/>
    </location>
</feature>
<dbReference type="InterPro" id="IPR050216">
    <property type="entry name" value="LRR_domain-containing"/>
</dbReference>
<dbReference type="PANTHER" id="PTHR48051:SF1">
    <property type="entry name" value="RAS SUPPRESSOR PROTEIN 1"/>
    <property type="match status" value="1"/>
</dbReference>
<gene>
    <name evidence="5" type="ORF">WJX81_007931</name>
</gene>
<dbReference type="InterPro" id="IPR029071">
    <property type="entry name" value="Ubiquitin-like_domsf"/>
</dbReference>
<dbReference type="SMART" id="SM00213">
    <property type="entry name" value="UBQ"/>
    <property type="match status" value="1"/>
</dbReference>
<sequence>MKLTVSHGKANHELDVSPNTTLHALKQLLEALTGALARSQKLICKGRVLGGGDLTVIGAKLKDGAKLMLLTSGSGALTQGQAAAAQVQREKAAAARRRASEALAQRASQQAMASSGAPAMLQARAAVWAKTGVIALRGEQPPLSQLPPAAMTITSTRVADFGNNALEALPAALGSLAALQRLRLSQNRLTVAGMPTGALAPLQHLVVLALDHNRLDALPVEVCALPRLQRLDVSANALATLPAAVSQLTSLRALVAGQNRLTALPPELGACTLLQELDARQNRLSELPAALGRLTHLQELLLDDNRLAAVPAALLQGCAALATLSLHSNPITMEALRASEGFQDFDARRCQKHDKQMTMRVMAPQGGFDEGADAVDWQRW</sequence>
<comment type="caution">
    <text evidence="5">The sequence shown here is derived from an EMBL/GenBank/DDBJ whole genome shotgun (WGS) entry which is preliminary data.</text>
</comment>
<dbReference type="SUPFAM" id="SSF52058">
    <property type="entry name" value="L domain-like"/>
    <property type="match status" value="1"/>
</dbReference>
<dbReference type="InterPro" id="IPR000626">
    <property type="entry name" value="Ubiquitin-like_dom"/>
</dbReference>
<evidence type="ECO:0000259" key="4">
    <source>
        <dbReference type="PROSITE" id="PS50053"/>
    </source>
</evidence>
<evidence type="ECO:0000313" key="6">
    <source>
        <dbReference type="Proteomes" id="UP001445335"/>
    </source>
</evidence>
<evidence type="ECO:0000256" key="1">
    <source>
        <dbReference type="ARBA" id="ARBA00004430"/>
    </source>
</evidence>
<dbReference type="InterPro" id="IPR003591">
    <property type="entry name" value="Leu-rich_rpt_typical-subtyp"/>
</dbReference>
<dbReference type="EMBL" id="JALJOU010000072">
    <property type="protein sequence ID" value="KAK9825664.1"/>
    <property type="molecule type" value="Genomic_DNA"/>
</dbReference>
<dbReference type="AlphaFoldDB" id="A0AAW1QVY1"/>